<keyword evidence="6" id="KW-0503">Monooxygenase</keyword>
<dbReference type="InterPro" id="IPR002938">
    <property type="entry name" value="FAD-bd"/>
</dbReference>
<proteinExistence type="predicted"/>
<dbReference type="InterPro" id="IPR050641">
    <property type="entry name" value="RIFMO-like"/>
</dbReference>
<keyword evidence="6" id="KW-0560">Oxidoreductase</keyword>
<evidence type="ECO:0000313" key="7">
    <source>
        <dbReference type="Proteomes" id="UP000286746"/>
    </source>
</evidence>
<dbReference type="Gene3D" id="3.50.50.60">
    <property type="entry name" value="FAD/NAD(P)-binding domain"/>
    <property type="match status" value="1"/>
</dbReference>
<feature type="region of interest" description="Disordered" evidence="4">
    <location>
        <begin position="409"/>
        <end position="439"/>
    </location>
</feature>
<gene>
    <name evidence="6" type="ORF">GKJPGBOP_07804</name>
</gene>
<dbReference type="GO" id="GO:0071949">
    <property type="term" value="F:FAD binding"/>
    <property type="evidence" value="ECO:0007669"/>
    <property type="project" value="InterPro"/>
</dbReference>
<feature type="domain" description="FAD-binding" evidence="5">
    <location>
        <begin position="9"/>
        <end position="340"/>
    </location>
</feature>
<reference evidence="6 7" key="1">
    <citation type="submission" date="2018-11" db="EMBL/GenBank/DDBJ databases">
        <title>Whole genome sequence of Streptomyces paromomycinus NBRC 15454(T).</title>
        <authorList>
            <person name="Komaki H."/>
            <person name="Tamura T."/>
        </authorList>
    </citation>
    <scope>NUCLEOTIDE SEQUENCE [LARGE SCALE GENOMIC DNA]</scope>
    <source>
        <strain evidence="6 7">NBRC 15454</strain>
    </source>
</reference>
<name>A0A401WFC6_STREY</name>
<evidence type="ECO:0000256" key="4">
    <source>
        <dbReference type="SAM" id="MobiDB-lite"/>
    </source>
</evidence>
<keyword evidence="2" id="KW-0285">Flavoprotein</keyword>
<sequence>MSSGSRRPDVCVVGAGPVGLTTALGLAAAGVGVTVLESAPDIAASSRALVHQSHTLEGFARLQVLDAVLRAGTPLRARDFVVRRTGERIRHPTPDLRTGSAPAYNLILRQDGLSRILLRQLLRFPDAEVKFGCAVDTVRQNGASVRVGYTHEEGRGQLEARWAVGADGARSTVRKALGVEFEGFTWPERFVATDIRYDFAAHDYADANFVIDPDDGAIIVRIDSGNLWRVAWTESAALPEKTLPRRLADFFARSLPGPRPRNYDLVAHAPYRAHQRTAERFRVGRVLLAGDAAHVTNPTGGMGLTAGLHDAFPLGEALAAVLLGQCGEDVLDRYAEAGRAAFLTRFSPLATDLKRLVFDTRDPARLAEALAPLRRLAADEELRRSRATALRSVLPLSLLDDGRAAGRLRPDLGATAASPLEPQGHAGHHSGPQERQTAE</sequence>
<dbReference type="AlphaFoldDB" id="A0A401WFC6"/>
<dbReference type="InterPro" id="IPR036188">
    <property type="entry name" value="FAD/NAD-bd_sf"/>
</dbReference>
<evidence type="ECO:0000256" key="3">
    <source>
        <dbReference type="ARBA" id="ARBA00022827"/>
    </source>
</evidence>
<comment type="caution">
    <text evidence="6">The sequence shown here is derived from an EMBL/GenBank/DDBJ whole genome shotgun (WGS) entry which is preliminary data.</text>
</comment>
<organism evidence="6 7">
    <name type="scientific">Streptomyces paromomycinus</name>
    <name type="common">Streptomyces rimosus subsp. paromomycinus</name>
    <dbReference type="NCBI Taxonomy" id="92743"/>
    <lineage>
        <taxon>Bacteria</taxon>
        <taxon>Bacillati</taxon>
        <taxon>Actinomycetota</taxon>
        <taxon>Actinomycetes</taxon>
        <taxon>Kitasatosporales</taxon>
        <taxon>Streptomycetaceae</taxon>
        <taxon>Streptomyces</taxon>
    </lineage>
</organism>
<keyword evidence="7" id="KW-1185">Reference proteome</keyword>
<evidence type="ECO:0000259" key="5">
    <source>
        <dbReference type="Pfam" id="PF01494"/>
    </source>
</evidence>
<keyword evidence="3" id="KW-0274">FAD</keyword>
<dbReference type="PRINTS" id="PR00420">
    <property type="entry name" value="RNGMNOXGNASE"/>
</dbReference>
<comment type="cofactor">
    <cofactor evidence="1">
        <name>FAD</name>
        <dbReference type="ChEBI" id="CHEBI:57692"/>
    </cofactor>
</comment>
<dbReference type="EMBL" id="BHZD01000001">
    <property type="protein sequence ID" value="GCD48008.1"/>
    <property type="molecule type" value="Genomic_DNA"/>
</dbReference>
<evidence type="ECO:0000256" key="2">
    <source>
        <dbReference type="ARBA" id="ARBA00022630"/>
    </source>
</evidence>
<accession>A0A401WFC6</accession>
<dbReference type="PANTHER" id="PTHR43004:SF19">
    <property type="entry name" value="BINDING MONOOXYGENASE, PUTATIVE (JCVI)-RELATED"/>
    <property type="match status" value="1"/>
</dbReference>
<protein>
    <submittedName>
        <fullName evidence="6">Pentachlorophenol monooxygenase</fullName>
    </submittedName>
</protein>
<dbReference type="PANTHER" id="PTHR43004">
    <property type="entry name" value="TRK SYSTEM POTASSIUM UPTAKE PROTEIN"/>
    <property type="match status" value="1"/>
</dbReference>
<dbReference type="Proteomes" id="UP000286746">
    <property type="component" value="Unassembled WGS sequence"/>
</dbReference>
<dbReference type="Pfam" id="PF01494">
    <property type="entry name" value="FAD_binding_3"/>
    <property type="match status" value="1"/>
</dbReference>
<evidence type="ECO:0000313" key="6">
    <source>
        <dbReference type="EMBL" id="GCD48008.1"/>
    </source>
</evidence>
<dbReference type="RefSeq" id="WP_170251977.1">
    <property type="nucleotide sequence ID" value="NZ_BHZD01000001.1"/>
</dbReference>
<dbReference type="Gene3D" id="3.30.70.2450">
    <property type="match status" value="1"/>
</dbReference>
<dbReference type="SUPFAM" id="SSF51905">
    <property type="entry name" value="FAD/NAD(P)-binding domain"/>
    <property type="match status" value="1"/>
</dbReference>
<dbReference type="GO" id="GO:0016709">
    <property type="term" value="F:oxidoreductase activity, acting on paired donors, with incorporation or reduction of molecular oxygen, NAD(P)H as one donor, and incorporation of one atom of oxygen"/>
    <property type="evidence" value="ECO:0007669"/>
    <property type="project" value="UniProtKB-ARBA"/>
</dbReference>
<evidence type="ECO:0000256" key="1">
    <source>
        <dbReference type="ARBA" id="ARBA00001974"/>
    </source>
</evidence>